<dbReference type="EMBL" id="BSEO01000013">
    <property type="protein sequence ID" value="GLJ80159.1"/>
    <property type="molecule type" value="Genomic_DNA"/>
</dbReference>
<keyword evidence="3" id="KW-1185">Reference proteome</keyword>
<feature type="transmembrane region" description="Helical" evidence="1">
    <location>
        <begin position="81"/>
        <end position="100"/>
    </location>
</feature>
<dbReference type="Proteomes" id="UP001142317">
    <property type="component" value="Unassembled WGS sequence"/>
</dbReference>
<proteinExistence type="predicted"/>
<comment type="caution">
    <text evidence="2">The sequence shown here is derived from an EMBL/GenBank/DDBJ whole genome shotgun (WGS) entry which is preliminary data.</text>
</comment>
<reference evidence="2" key="2">
    <citation type="submission" date="2023-01" db="EMBL/GenBank/DDBJ databases">
        <authorList>
            <person name="Sun Q."/>
            <person name="Evtushenko L."/>
        </authorList>
    </citation>
    <scope>NUCLEOTIDE SEQUENCE</scope>
    <source>
        <strain evidence="2">VKM Ac-1447</strain>
    </source>
</reference>
<sequence>MFSQSGMPDIKPRIPPIPGLIEAVTGFATVTACVASVAIILAALFGALDYTTWAIRAGITGFTTALITILAGATVDEWRPAIAVVASLVLAVVVAVAVTLKRSRV</sequence>
<accession>A0A9W6M3R6</accession>
<feature type="transmembrane region" description="Helical" evidence="1">
    <location>
        <begin position="20"/>
        <end position="46"/>
    </location>
</feature>
<keyword evidence="1" id="KW-0812">Transmembrane</keyword>
<keyword evidence="1" id="KW-0472">Membrane</keyword>
<feature type="transmembrane region" description="Helical" evidence="1">
    <location>
        <begin position="53"/>
        <end position="75"/>
    </location>
</feature>
<dbReference type="AlphaFoldDB" id="A0A9W6M3R6"/>
<evidence type="ECO:0000256" key="1">
    <source>
        <dbReference type="SAM" id="Phobius"/>
    </source>
</evidence>
<evidence type="ECO:0000313" key="2">
    <source>
        <dbReference type="EMBL" id="GLJ80159.1"/>
    </source>
</evidence>
<keyword evidence="1" id="KW-1133">Transmembrane helix</keyword>
<organism evidence="2 3">
    <name type="scientific">Microbacterium imperiale</name>
    <dbReference type="NCBI Taxonomy" id="33884"/>
    <lineage>
        <taxon>Bacteria</taxon>
        <taxon>Bacillati</taxon>
        <taxon>Actinomycetota</taxon>
        <taxon>Actinomycetes</taxon>
        <taxon>Micrococcales</taxon>
        <taxon>Microbacteriaceae</taxon>
        <taxon>Microbacterium</taxon>
    </lineage>
</organism>
<reference evidence="2" key="1">
    <citation type="journal article" date="2014" name="Int. J. Syst. Evol. Microbiol.">
        <title>Complete genome sequence of Corynebacterium casei LMG S-19264T (=DSM 44701T), isolated from a smear-ripened cheese.</title>
        <authorList>
            <consortium name="US DOE Joint Genome Institute (JGI-PGF)"/>
            <person name="Walter F."/>
            <person name="Albersmeier A."/>
            <person name="Kalinowski J."/>
            <person name="Ruckert C."/>
        </authorList>
    </citation>
    <scope>NUCLEOTIDE SEQUENCE</scope>
    <source>
        <strain evidence="2">VKM Ac-1447</strain>
    </source>
</reference>
<evidence type="ECO:0000313" key="3">
    <source>
        <dbReference type="Proteomes" id="UP001142317"/>
    </source>
</evidence>
<gene>
    <name evidence="2" type="ORF">GCM10017586_18420</name>
</gene>
<protein>
    <submittedName>
        <fullName evidence="2">Uncharacterized protein</fullName>
    </submittedName>
</protein>
<name>A0A9W6M3R6_9MICO</name>